<evidence type="ECO:0000256" key="3">
    <source>
        <dbReference type="ARBA" id="ARBA00022989"/>
    </source>
</evidence>
<feature type="transmembrane region" description="Helical" evidence="5">
    <location>
        <begin position="51"/>
        <end position="75"/>
    </location>
</feature>
<feature type="transmembrane region" description="Helical" evidence="5">
    <location>
        <begin position="246"/>
        <end position="266"/>
    </location>
</feature>
<dbReference type="OrthoDB" id="5348404at2759"/>
<sequence>MSSNNVMGTLMLAASSHLERRREKKDVTCPVENTEGPEIVYFVGEMTYHRFATLLSLGCGILSTVIVVVLIMLHAFNYSNPVQQRQVIRIVSLIPWVSLFSFLIVWQVEIGEYLELSLDLGCAMALSSFLLFMCDLVLSHPGGFESLFREPAGTNPQRKSDSPKWLKQTWYGVLQFIPVSAILWAATAISLAVGTYCKQSNSPHFAHIWITVIKAVSMVLAIIYSLKFYKRNKPLLSKHGIILKLLTFKGVLGLNFLQSFIISILAGRGVLKPTQYMTFHDINTGLASLILACEMPIFAVLLIFAFSHQPYRRAQGGPASGPLNAIVDAINVSDLLGAFFRGPMRLVRDQQRQILRQDSMKIQALPNTGDEESTEYRH</sequence>
<dbReference type="Proteomes" id="UP001056012">
    <property type="component" value="Chromosome 4"/>
</dbReference>
<evidence type="ECO:0000256" key="1">
    <source>
        <dbReference type="ARBA" id="ARBA00004141"/>
    </source>
</evidence>
<feature type="transmembrane region" description="Helical" evidence="5">
    <location>
        <begin position="169"/>
        <end position="193"/>
    </location>
</feature>
<comment type="subcellular location">
    <subcellularLocation>
        <location evidence="1">Membrane</location>
        <topology evidence="1">Multi-pass membrane protein</topology>
    </subcellularLocation>
</comment>
<evidence type="ECO:0000256" key="4">
    <source>
        <dbReference type="ARBA" id="ARBA00023136"/>
    </source>
</evidence>
<organism evidence="6 7">
    <name type="scientific">Curvularia clavata</name>
    <dbReference type="NCBI Taxonomy" id="95742"/>
    <lineage>
        <taxon>Eukaryota</taxon>
        <taxon>Fungi</taxon>
        <taxon>Dikarya</taxon>
        <taxon>Ascomycota</taxon>
        <taxon>Pezizomycotina</taxon>
        <taxon>Dothideomycetes</taxon>
        <taxon>Pleosporomycetidae</taxon>
        <taxon>Pleosporales</taxon>
        <taxon>Pleosporineae</taxon>
        <taxon>Pleosporaceae</taxon>
        <taxon>Curvularia</taxon>
    </lineage>
</organism>
<evidence type="ECO:0000256" key="2">
    <source>
        <dbReference type="ARBA" id="ARBA00022692"/>
    </source>
</evidence>
<name>A0A9Q8ZAT3_CURCL</name>
<dbReference type="VEuPathDB" id="FungiDB:yc1106_06069"/>
<dbReference type="GO" id="GO:0016020">
    <property type="term" value="C:membrane"/>
    <property type="evidence" value="ECO:0007669"/>
    <property type="project" value="UniProtKB-SubCell"/>
</dbReference>
<keyword evidence="2 5" id="KW-0812">Transmembrane</keyword>
<proteinExistence type="predicted"/>
<keyword evidence="3 5" id="KW-1133">Transmembrane helix</keyword>
<dbReference type="InterPro" id="IPR005178">
    <property type="entry name" value="Ostalpha/TMEM184C"/>
</dbReference>
<dbReference type="AlphaFoldDB" id="A0A9Q8ZAT3"/>
<evidence type="ECO:0000256" key="5">
    <source>
        <dbReference type="SAM" id="Phobius"/>
    </source>
</evidence>
<evidence type="ECO:0000313" key="6">
    <source>
        <dbReference type="EMBL" id="USP78795.1"/>
    </source>
</evidence>
<feature type="transmembrane region" description="Helical" evidence="5">
    <location>
        <begin position="286"/>
        <end position="306"/>
    </location>
</feature>
<reference evidence="6" key="1">
    <citation type="submission" date="2021-12" db="EMBL/GenBank/DDBJ databases">
        <title>Curvularia clavata genome.</title>
        <authorList>
            <person name="Cao Y."/>
        </authorList>
    </citation>
    <scope>NUCLEOTIDE SEQUENCE</scope>
    <source>
        <strain evidence="6">Yc1106</strain>
    </source>
</reference>
<dbReference type="SMART" id="SM01417">
    <property type="entry name" value="Solute_trans_a"/>
    <property type="match status" value="1"/>
</dbReference>
<feature type="transmembrane region" description="Helical" evidence="5">
    <location>
        <begin position="205"/>
        <end position="226"/>
    </location>
</feature>
<keyword evidence="4 5" id="KW-0472">Membrane</keyword>
<gene>
    <name evidence="6" type="ORF">yc1106_06069</name>
</gene>
<keyword evidence="7" id="KW-1185">Reference proteome</keyword>
<feature type="transmembrane region" description="Helical" evidence="5">
    <location>
        <begin position="87"/>
        <end position="106"/>
    </location>
</feature>
<dbReference type="EMBL" id="CP089277">
    <property type="protein sequence ID" value="USP78795.1"/>
    <property type="molecule type" value="Genomic_DNA"/>
</dbReference>
<dbReference type="PANTHER" id="PTHR23423">
    <property type="entry name" value="ORGANIC SOLUTE TRANSPORTER-RELATED"/>
    <property type="match status" value="1"/>
</dbReference>
<accession>A0A9Q8ZAT3</accession>
<evidence type="ECO:0000313" key="7">
    <source>
        <dbReference type="Proteomes" id="UP001056012"/>
    </source>
</evidence>
<dbReference type="Pfam" id="PF03619">
    <property type="entry name" value="Solute_trans_a"/>
    <property type="match status" value="1"/>
</dbReference>
<feature type="transmembrane region" description="Helical" evidence="5">
    <location>
        <begin position="118"/>
        <end position="138"/>
    </location>
</feature>
<protein>
    <submittedName>
        <fullName evidence="6">Uncharacterized protein</fullName>
    </submittedName>
</protein>